<dbReference type="Pfam" id="PF07301">
    <property type="entry name" value="DUF1453"/>
    <property type="match status" value="1"/>
</dbReference>
<feature type="transmembrane region" description="Helical" evidence="1">
    <location>
        <begin position="91"/>
        <end position="113"/>
    </location>
</feature>
<organism evidence="2 3">
    <name type="scientific">Paenibacillus artemisiicola</name>
    <dbReference type="NCBI Taxonomy" id="1172618"/>
    <lineage>
        <taxon>Bacteria</taxon>
        <taxon>Bacillati</taxon>
        <taxon>Bacillota</taxon>
        <taxon>Bacilli</taxon>
        <taxon>Bacillales</taxon>
        <taxon>Paenibacillaceae</taxon>
        <taxon>Paenibacillus</taxon>
    </lineage>
</organism>
<protein>
    <submittedName>
        <fullName evidence="2">Cytochrome c biogenesis protein CcdC</fullName>
    </submittedName>
</protein>
<keyword evidence="1" id="KW-0472">Membrane</keyword>
<feature type="transmembrane region" description="Helical" evidence="1">
    <location>
        <begin position="6"/>
        <end position="22"/>
    </location>
</feature>
<dbReference type="EMBL" id="JAGGDJ010000081">
    <property type="protein sequence ID" value="MBO7748880.1"/>
    <property type="molecule type" value="Genomic_DNA"/>
</dbReference>
<evidence type="ECO:0000313" key="3">
    <source>
        <dbReference type="Proteomes" id="UP000670947"/>
    </source>
</evidence>
<name>A0ABS3WKM6_9BACL</name>
<evidence type="ECO:0000256" key="1">
    <source>
        <dbReference type="SAM" id="Phobius"/>
    </source>
</evidence>
<feature type="transmembrane region" description="Helical" evidence="1">
    <location>
        <begin position="34"/>
        <end position="52"/>
    </location>
</feature>
<keyword evidence="3" id="KW-1185">Reference proteome</keyword>
<feature type="transmembrane region" description="Helical" evidence="1">
    <location>
        <begin position="125"/>
        <end position="143"/>
    </location>
</feature>
<comment type="caution">
    <text evidence="2">The sequence shown here is derived from an EMBL/GenBank/DDBJ whole genome shotgun (WGS) entry which is preliminary data.</text>
</comment>
<keyword evidence="1" id="KW-0812">Transmembrane</keyword>
<dbReference type="PANTHER" id="PTHR39164">
    <property type="entry name" value="PROTEIN CCDC"/>
    <property type="match status" value="1"/>
</dbReference>
<evidence type="ECO:0000313" key="2">
    <source>
        <dbReference type="EMBL" id="MBO7748880.1"/>
    </source>
</evidence>
<accession>A0ABS3WKM6</accession>
<keyword evidence="1" id="KW-1133">Transmembrane helix</keyword>
<reference evidence="2 3" key="1">
    <citation type="submission" date="2021-03" db="EMBL/GenBank/DDBJ databases">
        <title>Paenibacillus artemisicola MWE-103 whole genome sequence.</title>
        <authorList>
            <person name="Ham Y.J."/>
        </authorList>
    </citation>
    <scope>NUCLEOTIDE SEQUENCE [LARGE SCALE GENOMIC DNA]</scope>
    <source>
        <strain evidence="2 3">MWE-103</strain>
    </source>
</reference>
<proteinExistence type="predicted"/>
<sequence length="177" mass="19095">MQGSSFYLVVVLIAALILWRRTRAMYRPIKGNGIRLLLPAVYVAILGVPLASGPNVDAAPWEFLVAFLIGAVLSLPLIWTTNYELRADGQIYAVKNSGFIVAFLAVFVIRFLLRNHFAFIGPETEAALFVVVAIGYAVPWRIVSYAKFRLLLAQRAAAGPQAGSQGGFADGGPQTGA</sequence>
<gene>
    <name evidence="2" type="ORF">I8J29_32380</name>
</gene>
<dbReference type="RefSeq" id="WP_208851400.1">
    <property type="nucleotide sequence ID" value="NZ_JAGGDJ010000081.1"/>
</dbReference>
<dbReference type="InterPro" id="IPR031306">
    <property type="entry name" value="CcdC"/>
</dbReference>
<feature type="transmembrane region" description="Helical" evidence="1">
    <location>
        <begin position="58"/>
        <end position="79"/>
    </location>
</feature>
<dbReference type="Proteomes" id="UP000670947">
    <property type="component" value="Unassembled WGS sequence"/>
</dbReference>
<dbReference type="InterPro" id="IPR058247">
    <property type="entry name" value="DUF1453"/>
</dbReference>
<dbReference type="PANTHER" id="PTHR39164:SF1">
    <property type="entry name" value="PROTEIN CCDC"/>
    <property type="match status" value="1"/>
</dbReference>